<sequence>MAEMSIKKKRPKNLDLTTIRLPLPGKVSILHRVSGAGLFLCLPVMLWLFSASLESPESYASFQSVAGMLPVKVILAGLLWAFVHHFCAGIRFLLLDMHIGIEKEAAGKSAAVVFAVSIPLTLILWGVLL</sequence>
<evidence type="ECO:0000256" key="1">
    <source>
        <dbReference type="ARBA" id="ARBA00004050"/>
    </source>
</evidence>
<evidence type="ECO:0000256" key="9">
    <source>
        <dbReference type="ARBA" id="ARBA00023004"/>
    </source>
</evidence>
<feature type="transmembrane region" description="Helical" evidence="13">
    <location>
        <begin position="29"/>
        <end position="49"/>
    </location>
</feature>
<dbReference type="CDD" id="cd03499">
    <property type="entry name" value="SQR_TypeC_SdhC"/>
    <property type="match status" value="1"/>
</dbReference>
<keyword evidence="10 13" id="KW-0472">Membrane</keyword>
<dbReference type="OrthoDB" id="9799441at2"/>
<keyword evidence="5 12" id="KW-0349">Heme</keyword>
<evidence type="ECO:0000256" key="7">
    <source>
        <dbReference type="ARBA" id="ARBA00022723"/>
    </source>
</evidence>
<dbReference type="EMBL" id="MTHD01000005">
    <property type="protein sequence ID" value="OMG52662.1"/>
    <property type="molecule type" value="Genomic_DNA"/>
</dbReference>
<dbReference type="InterPro" id="IPR014314">
    <property type="entry name" value="Succ_DH_cytb556"/>
</dbReference>
<evidence type="ECO:0000256" key="5">
    <source>
        <dbReference type="ARBA" id="ARBA00022617"/>
    </source>
</evidence>
<dbReference type="GO" id="GO:0005886">
    <property type="term" value="C:plasma membrane"/>
    <property type="evidence" value="ECO:0007669"/>
    <property type="project" value="TreeGrafter"/>
</dbReference>
<gene>
    <name evidence="14" type="ORF">BJN45_15025</name>
</gene>
<dbReference type="RefSeq" id="WP_076096790.1">
    <property type="nucleotide sequence ID" value="NZ_MTHD01000005.1"/>
</dbReference>
<accession>A0A1R1I1P2</accession>
<keyword evidence="6 13" id="KW-0812">Transmembrane</keyword>
<dbReference type="GO" id="GO:0006099">
    <property type="term" value="P:tricarboxylic acid cycle"/>
    <property type="evidence" value="ECO:0007669"/>
    <property type="project" value="InterPro"/>
</dbReference>
<dbReference type="Gene3D" id="1.20.1300.10">
    <property type="entry name" value="Fumarate reductase/succinate dehydrogenase, transmembrane subunit"/>
    <property type="match status" value="1"/>
</dbReference>
<evidence type="ECO:0000256" key="4">
    <source>
        <dbReference type="ARBA" id="ARBA00020076"/>
    </source>
</evidence>
<comment type="subcellular location">
    <subcellularLocation>
        <location evidence="2">Membrane</location>
    </subcellularLocation>
</comment>
<dbReference type="SUPFAM" id="SSF81343">
    <property type="entry name" value="Fumarate reductase respiratory complex transmembrane subunits"/>
    <property type="match status" value="1"/>
</dbReference>
<dbReference type="Pfam" id="PF01127">
    <property type="entry name" value="Sdh_cyt"/>
    <property type="match status" value="1"/>
</dbReference>
<dbReference type="GO" id="GO:0046872">
    <property type="term" value="F:metal ion binding"/>
    <property type="evidence" value="ECO:0007669"/>
    <property type="project" value="UniProtKB-KW"/>
</dbReference>
<dbReference type="GO" id="GO:0009055">
    <property type="term" value="F:electron transfer activity"/>
    <property type="evidence" value="ECO:0007669"/>
    <property type="project" value="InterPro"/>
</dbReference>
<protein>
    <recommendedName>
        <fullName evidence="4">Succinate dehydrogenase cytochrome b556 subunit</fullName>
    </recommendedName>
</protein>
<dbReference type="InterPro" id="IPR034804">
    <property type="entry name" value="SQR/QFR_C/D"/>
</dbReference>
<proteinExistence type="inferred from homology"/>
<feature type="transmembrane region" description="Helical" evidence="13">
    <location>
        <begin position="69"/>
        <end position="94"/>
    </location>
</feature>
<comment type="cofactor">
    <cofactor evidence="12">
        <name>heme</name>
        <dbReference type="ChEBI" id="CHEBI:30413"/>
    </cofactor>
    <text evidence="12">The heme is bound between the two transmembrane subunits.</text>
</comment>
<evidence type="ECO:0000256" key="12">
    <source>
        <dbReference type="PIRSR" id="PIRSR000178-1"/>
    </source>
</evidence>
<comment type="subunit">
    <text evidence="11">Part of an enzyme complex containing four subunits: a flavoprotein, an iron-sulfur protein, plus two membrane-anchoring proteins, SdhC and SdhD. The complex can form homotrimers.</text>
</comment>
<reference evidence="14 15" key="1">
    <citation type="submission" date="2016-10" db="EMBL/GenBank/DDBJ databases">
        <title>Alkaliphiles isolated from bioreactors.</title>
        <authorList>
            <person name="Salah Z."/>
            <person name="Rout S.P."/>
            <person name="Humphreys P.N."/>
        </authorList>
    </citation>
    <scope>NUCLEOTIDE SEQUENCE [LARGE SCALE GENOMIC DNA]</scope>
    <source>
        <strain evidence="14 15">ZS02</strain>
    </source>
</reference>
<name>A0A1R1I1P2_9RHOO</name>
<keyword evidence="9 12" id="KW-0408">Iron</keyword>
<evidence type="ECO:0000256" key="13">
    <source>
        <dbReference type="SAM" id="Phobius"/>
    </source>
</evidence>
<evidence type="ECO:0000256" key="3">
    <source>
        <dbReference type="ARBA" id="ARBA00007244"/>
    </source>
</evidence>
<evidence type="ECO:0000256" key="8">
    <source>
        <dbReference type="ARBA" id="ARBA00022989"/>
    </source>
</evidence>
<dbReference type="NCBIfam" id="TIGR02970">
    <property type="entry name" value="succ_dehyd_cytB"/>
    <property type="match status" value="1"/>
</dbReference>
<evidence type="ECO:0000256" key="10">
    <source>
        <dbReference type="ARBA" id="ARBA00023136"/>
    </source>
</evidence>
<comment type="similarity">
    <text evidence="3">Belongs to the cytochrome b560 family.</text>
</comment>
<keyword evidence="15" id="KW-1185">Reference proteome</keyword>
<evidence type="ECO:0000256" key="11">
    <source>
        <dbReference type="ARBA" id="ARBA00025912"/>
    </source>
</evidence>
<dbReference type="AlphaFoldDB" id="A0A1R1I1P2"/>
<dbReference type="PANTHER" id="PTHR10978:SF5">
    <property type="entry name" value="SUCCINATE DEHYDROGENASE CYTOCHROME B560 SUBUNIT, MITOCHONDRIAL"/>
    <property type="match status" value="1"/>
</dbReference>
<dbReference type="PIRSF" id="PIRSF000178">
    <property type="entry name" value="SDH_cyt_b560"/>
    <property type="match status" value="1"/>
</dbReference>
<evidence type="ECO:0000313" key="15">
    <source>
        <dbReference type="Proteomes" id="UP000187526"/>
    </source>
</evidence>
<comment type="caution">
    <text evidence="14">The sequence shown here is derived from an EMBL/GenBank/DDBJ whole genome shotgun (WGS) entry which is preliminary data.</text>
</comment>
<dbReference type="Proteomes" id="UP000187526">
    <property type="component" value="Unassembled WGS sequence"/>
</dbReference>
<evidence type="ECO:0000256" key="2">
    <source>
        <dbReference type="ARBA" id="ARBA00004370"/>
    </source>
</evidence>
<keyword evidence="7 12" id="KW-0479">Metal-binding</keyword>
<comment type="function">
    <text evidence="1">Membrane-anchoring subunit of succinate dehydrogenase (SDH).</text>
</comment>
<dbReference type="PANTHER" id="PTHR10978">
    <property type="entry name" value="SUCCINATE DEHYDROGENASE CYTOCHROME B560 SUBUNIT"/>
    <property type="match status" value="1"/>
</dbReference>
<dbReference type="InterPro" id="IPR000701">
    <property type="entry name" value="SuccDH_FuR_B_TM-su"/>
</dbReference>
<evidence type="ECO:0000313" key="14">
    <source>
        <dbReference type="EMBL" id="OMG52662.1"/>
    </source>
</evidence>
<keyword evidence="8 13" id="KW-1133">Transmembrane helix</keyword>
<evidence type="ECO:0000256" key="6">
    <source>
        <dbReference type="ARBA" id="ARBA00022692"/>
    </source>
</evidence>
<feature type="transmembrane region" description="Helical" evidence="13">
    <location>
        <begin position="106"/>
        <end position="128"/>
    </location>
</feature>
<organism evidence="14 15">
    <name type="scientific">Azonexus hydrophilus</name>
    <dbReference type="NCBI Taxonomy" id="418702"/>
    <lineage>
        <taxon>Bacteria</taxon>
        <taxon>Pseudomonadati</taxon>
        <taxon>Pseudomonadota</taxon>
        <taxon>Betaproteobacteria</taxon>
        <taxon>Rhodocyclales</taxon>
        <taxon>Azonexaceae</taxon>
        <taxon>Azonexus</taxon>
    </lineage>
</organism>
<feature type="binding site" description="axial binding residue" evidence="12">
    <location>
        <position position="85"/>
    </location>
    <ligand>
        <name>heme</name>
        <dbReference type="ChEBI" id="CHEBI:30413"/>
        <note>ligand shared with second transmembrane subunit</note>
    </ligand>
    <ligandPart>
        <name>Fe</name>
        <dbReference type="ChEBI" id="CHEBI:18248"/>
    </ligandPart>
</feature>
<dbReference type="STRING" id="418702.BJN45_15025"/>